<dbReference type="Proteomes" id="UP000243719">
    <property type="component" value="Unassembled WGS sequence"/>
</dbReference>
<accession>A0A1H2PU32</accession>
<keyword evidence="2" id="KW-1185">Reference proteome</keyword>
<gene>
    <name evidence="1" type="ORF">SAMN05216551_109164</name>
</gene>
<name>A0A1H2PU32_9BURK</name>
<protein>
    <submittedName>
        <fullName evidence="1">Uncharacterized protein</fullName>
    </submittedName>
</protein>
<dbReference type="STRING" id="1770053.SAMN05216551_109164"/>
<dbReference type="RefSeq" id="WP_091910357.1">
    <property type="nucleotide sequence ID" value="NZ_FNLO01000009.1"/>
</dbReference>
<reference evidence="2" key="1">
    <citation type="submission" date="2016-09" db="EMBL/GenBank/DDBJ databases">
        <authorList>
            <person name="Varghese N."/>
            <person name="Submissions S."/>
        </authorList>
    </citation>
    <scope>NUCLEOTIDE SEQUENCE [LARGE SCALE GENOMIC DNA]</scope>
    <source>
        <strain evidence="2">JS23</strain>
    </source>
</reference>
<dbReference type="EMBL" id="FNLO01000009">
    <property type="protein sequence ID" value="SDV49818.1"/>
    <property type="molecule type" value="Genomic_DNA"/>
</dbReference>
<dbReference type="AlphaFoldDB" id="A0A1H2PU32"/>
<proteinExistence type="predicted"/>
<dbReference type="OrthoDB" id="9979585at2"/>
<sequence length="79" mass="8403">MASKISVGIEGGLPSVTLHLIEDASGKRLVLPDGRSVAGVRSIDVVVEANEVSTMTIQLNRFGVTMDAPTSERNHDAER</sequence>
<organism evidence="1 2">
    <name type="scientific">Chitinasiproducens palmae</name>
    <dbReference type="NCBI Taxonomy" id="1770053"/>
    <lineage>
        <taxon>Bacteria</taxon>
        <taxon>Pseudomonadati</taxon>
        <taxon>Pseudomonadota</taxon>
        <taxon>Betaproteobacteria</taxon>
        <taxon>Burkholderiales</taxon>
        <taxon>Burkholderiaceae</taxon>
        <taxon>Chitinasiproducens</taxon>
    </lineage>
</organism>
<evidence type="ECO:0000313" key="2">
    <source>
        <dbReference type="Proteomes" id="UP000243719"/>
    </source>
</evidence>
<evidence type="ECO:0000313" key="1">
    <source>
        <dbReference type="EMBL" id="SDV49818.1"/>
    </source>
</evidence>